<dbReference type="GO" id="GO:0048254">
    <property type="term" value="P:snoRNA localization"/>
    <property type="evidence" value="ECO:0007669"/>
    <property type="project" value="TreeGrafter"/>
</dbReference>
<dbReference type="PANTHER" id="PTHR13483:SF11">
    <property type="entry name" value="ZINC FINGER HIT DOMAIN-CONTAINING PROTEIN 3"/>
    <property type="match status" value="1"/>
</dbReference>
<sequence>MADPLLSSLCRICNINLPKYTCPRCSLQTCSLPCSRRHKIWKECNGIRDPTVYKPLAQVATPSGIDHDYNFLHGIEHKIERAEKEIIDDRGLLDRRDLQAARAGRERGGRGERRKMDRGQECIRERLQQMGTRVERAPQGMKRSLDNGTSWSRKGRCIYWQVEWVSEDQTKALGRVSDREPLGKAYAAFLEEERRLKMSGEEKKVYKKRKATELKEREAKRVKLDESARLDMMGSTLLQDPSTSTWSLTTTLQPTSNSASTLTSAPTELQKHTFYLLRPHTPSTFPKVLIPLSSTQPLHKSLEKRTLLEFPTIYVFTNSDSGAEHDLPEEFMLEGIFCAATGLKAPSGFDARQKREEDESDSEEGEAGQGSGSGSGTSSGEDSDEEMEEGEIS</sequence>
<feature type="compositionally biased region" description="Acidic residues" evidence="14">
    <location>
        <begin position="381"/>
        <end position="393"/>
    </location>
</feature>
<dbReference type="GO" id="GO:0070761">
    <property type="term" value="C:pre-snoRNP complex"/>
    <property type="evidence" value="ECO:0007669"/>
    <property type="project" value="TreeGrafter"/>
</dbReference>
<dbReference type="GO" id="GO:0000463">
    <property type="term" value="P:maturation of LSU-rRNA from tricistronic rRNA transcript (SSU-rRNA, 5.8S rRNA, LSU-rRNA)"/>
    <property type="evidence" value="ECO:0007669"/>
    <property type="project" value="TreeGrafter"/>
</dbReference>
<gene>
    <name evidence="16" type="ORF">BP6252_09736</name>
</gene>
<organism evidence="16 17">
    <name type="scientific">Coleophoma cylindrospora</name>
    <dbReference type="NCBI Taxonomy" id="1849047"/>
    <lineage>
        <taxon>Eukaryota</taxon>
        <taxon>Fungi</taxon>
        <taxon>Dikarya</taxon>
        <taxon>Ascomycota</taxon>
        <taxon>Pezizomycotina</taxon>
        <taxon>Leotiomycetes</taxon>
        <taxon>Helotiales</taxon>
        <taxon>Dermateaceae</taxon>
        <taxon>Coleophoma</taxon>
    </lineage>
</organism>
<evidence type="ECO:0000259" key="15">
    <source>
        <dbReference type="PROSITE" id="PS51083"/>
    </source>
</evidence>
<name>A0A3D8QWN1_9HELO</name>
<dbReference type="FunFam" id="3.30.60.190:FF:000001">
    <property type="entry name" value="box C/D snoRNA protein 1"/>
    <property type="match status" value="1"/>
</dbReference>
<accession>A0A3D8QWN1</accession>
<dbReference type="GO" id="GO:0000492">
    <property type="term" value="P:box C/D snoRNP assembly"/>
    <property type="evidence" value="ECO:0007669"/>
    <property type="project" value="TreeGrafter"/>
</dbReference>
<comment type="subunit">
    <text evidence="10">Interacts with FBL, SNU13, NOP58, NUFIP1, RUVBL1, RUVBL2 and TAF9. Interacts (via HIT-type zinc finger) with the RUVBL1/RUVBL2 complex in the presence of ADP.</text>
</comment>
<proteinExistence type="inferred from homology"/>
<evidence type="ECO:0000256" key="13">
    <source>
        <dbReference type="PROSITE-ProRule" id="PRU00453"/>
    </source>
</evidence>
<dbReference type="GO" id="GO:0005634">
    <property type="term" value="C:nucleus"/>
    <property type="evidence" value="ECO:0007669"/>
    <property type="project" value="TreeGrafter"/>
</dbReference>
<feature type="domain" description="HIT-type" evidence="15">
    <location>
        <begin position="10"/>
        <end position="44"/>
    </location>
</feature>
<evidence type="ECO:0000256" key="8">
    <source>
        <dbReference type="ARBA" id="ARBA00049598"/>
    </source>
</evidence>
<feature type="region of interest" description="Disordered" evidence="14">
    <location>
        <begin position="347"/>
        <end position="393"/>
    </location>
</feature>
<dbReference type="Pfam" id="PF04438">
    <property type="entry name" value="zf-HIT"/>
    <property type="match status" value="1"/>
</dbReference>
<comment type="similarity">
    <text evidence="9">Belongs to the BCD1 family.</text>
</comment>
<dbReference type="CDD" id="cd23023">
    <property type="entry name" value="zf-HIT_BCD1"/>
    <property type="match status" value="1"/>
</dbReference>
<keyword evidence="5 13" id="KW-0863">Zinc-finger</keyword>
<evidence type="ECO:0000256" key="7">
    <source>
        <dbReference type="ARBA" id="ARBA00022843"/>
    </source>
</evidence>
<dbReference type="Pfam" id="PF25790">
    <property type="entry name" value="BCD1"/>
    <property type="match status" value="1"/>
</dbReference>
<dbReference type="SUPFAM" id="SSF144232">
    <property type="entry name" value="HIT/MYND zinc finger-like"/>
    <property type="match status" value="1"/>
</dbReference>
<evidence type="ECO:0000256" key="10">
    <source>
        <dbReference type="ARBA" id="ARBA00061949"/>
    </source>
</evidence>
<evidence type="ECO:0000256" key="2">
    <source>
        <dbReference type="ARBA" id="ARBA00022517"/>
    </source>
</evidence>
<dbReference type="GO" id="GO:0008270">
    <property type="term" value="F:zinc ion binding"/>
    <property type="evidence" value="ECO:0007669"/>
    <property type="project" value="UniProtKB-UniRule"/>
</dbReference>
<dbReference type="EMBL" id="PDLM01000011">
    <property type="protein sequence ID" value="RDW66101.1"/>
    <property type="molecule type" value="Genomic_DNA"/>
</dbReference>
<evidence type="ECO:0000256" key="1">
    <source>
        <dbReference type="ARBA" id="ARBA00022499"/>
    </source>
</evidence>
<dbReference type="Gene3D" id="3.30.60.190">
    <property type="match status" value="1"/>
</dbReference>
<dbReference type="InterPro" id="IPR051639">
    <property type="entry name" value="BCD1"/>
</dbReference>
<keyword evidence="3" id="KW-0597">Phosphoprotein</keyword>
<dbReference type="OrthoDB" id="272357at2759"/>
<reference evidence="16 17" key="1">
    <citation type="journal article" date="2018" name="IMA Fungus">
        <title>IMA Genome-F 9: Draft genome sequence of Annulohypoxylon stygium, Aspergillus mulundensis, Berkeleyomyces basicola (syn. Thielaviopsis basicola), Ceratocystis smalleyi, two Cercospora beticola strains, Coleophoma cylindrospora, Fusarium fracticaudum, Phialophora cf. hyalina, and Morchella septimelata.</title>
        <authorList>
            <person name="Wingfield B.D."/>
            <person name="Bills G.F."/>
            <person name="Dong Y."/>
            <person name="Huang W."/>
            <person name="Nel W.J."/>
            <person name="Swalarsk-Parry B.S."/>
            <person name="Vaghefi N."/>
            <person name="Wilken P.M."/>
            <person name="An Z."/>
            <person name="de Beer Z.W."/>
            <person name="De Vos L."/>
            <person name="Chen L."/>
            <person name="Duong T.A."/>
            <person name="Gao Y."/>
            <person name="Hammerbacher A."/>
            <person name="Kikkert J.R."/>
            <person name="Li Y."/>
            <person name="Li H."/>
            <person name="Li K."/>
            <person name="Li Q."/>
            <person name="Liu X."/>
            <person name="Ma X."/>
            <person name="Naidoo K."/>
            <person name="Pethybridge S.J."/>
            <person name="Sun J."/>
            <person name="Steenkamp E.T."/>
            <person name="van der Nest M.A."/>
            <person name="van Wyk S."/>
            <person name="Wingfield M.J."/>
            <person name="Xiong C."/>
            <person name="Yue Q."/>
            <person name="Zhang X."/>
        </authorList>
    </citation>
    <scope>NUCLEOTIDE SEQUENCE [LARGE SCALE GENOMIC DNA]</scope>
    <source>
        <strain evidence="16 17">BP6252</strain>
    </source>
</reference>
<evidence type="ECO:0000313" key="16">
    <source>
        <dbReference type="EMBL" id="RDW66101.1"/>
    </source>
</evidence>
<evidence type="ECO:0000256" key="9">
    <source>
        <dbReference type="ARBA" id="ARBA00049654"/>
    </source>
</evidence>
<evidence type="ECO:0000256" key="12">
    <source>
        <dbReference type="ARBA" id="ARBA00077531"/>
    </source>
</evidence>
<keyword evidence="17" id="KW-1185">Reference proteome</keyword>
<keyword evidence="2" id="KW-0690">Ribosome biogenesis</keyword>
<keyword evidence="6" id="KW-0862">Zinc</keyword>
<keyword evidence="7" id="KW-0832">Ubl conjugation</keyword>
<keyword evidence="4" id="KW-0479">Metal-binding</keyword>
<feature type="compositionally biased region" description="Gly residues" evidence="14">
    <location>
        <begin position="367"/>
        <end position="377"/>
    </location>
</feature>
<evidence type="ECO:0000256" key="3">
    <source>
        <dbReference type="ARBA" id="ARBA00022553"/>
    </source>
</evidence>
<evidence type="ECO:0000256" key="14">
    <source>
        <dbReference type="SAM" id="MobiDB-lite"/>
    </source>
</evidence>
<protein>
    <recommendedName>
        <fullName evidence="11">Box C/D snoRNA protein 1</fullName>
    </recommendedName>
    <alternativeName>
        <fullName evidence="12">Zinc finger HIT domain-containing protein 6</fullName>
    </alternativeName>
</protein>
<comment type="function">
    <text evidence="8">Required for box C/D snoRNAs accumulation involved in snoRNA processing, snoRNA transport to the nucleolus and ribosome biogenesis.</text>
</comment>
<evidence type="ECO:0000256" key="6">
    <source>
        <dbReference type="ARBA" id="ARBA00022833"/>
    </source>
</evidence>
<evidence type="ECO:0000256" key="5">
    <source>
        <dbReference type="ARBA" id="ARBA00022771"/>
    </source>
</evidence>
<evidence type="ECO:0000256" key="11">
    <source>
        <dbReference type="ARBA" id="ARBA00068630"/>
    </source>
</evidence>
<evidence type="ECO:0000256" key="4">
    <source>
        <dbReference type="ARBA" id="ARBA00022723"/>
    </source>
</evidence>
<dbReference type="PANTHER" id="PTHR13483">
    <property type="entry name" value="BOX C_D SNORNA PROTEIN 1-RELATED"/>
    <property type="match status" value="1"/>
</dbReference>
<dbReference type="STRING" id="1849047.A0A3D8QWN1"/>
<dbReference type="PROSITE" id="PS51083">
    <property type="entry name" value="ZF_HIT"/>
    <property type="match status" value="1"/>
</dbReference>
<dbReference type="Proteomes" id="UP000256645">
    <property type="component" value="Unassembled WGS sequence"/>
</dbReference>
<comment type="caution">
    <text evidence="16">The sequence shown here is derived from an EMBL/GenBank/DDBJ whole genome shotgun (WGS) entry which is preliminary data.</text>
</comment>
<dbReference type="InterPro" id="IPR007529">
    <property type="entry name" value="Znf_HIT"/>
</dbReference>
<dbReference type="AlphaFoldDB" id="A0A3D8QWN1"/>
<keyword evidence="1" id="KW-1017">Isopeptide bond</keyword>
<dbReference type="InterPro" id="IPR057721">
    <property type="entry name" value="BCD1_alpha/beta"/>
</dbReference>
<evidence type="ECO:0000313" key="17">
    <source>
        <dbReference type="Proteomes" id="UP000256645"/>
    </source>
</evidence>